<dbReference type="InterPro" id="IPR055414">
    <property type="entry name" value="LRR_R13L4/SHOC2-like"/>
</dbReference>
<evidence type="ECO:0000313" key="5">
    <source>
        <dbReference type="EnsemblProtists" id="PYU1_T014012"/>
    </source>
</evidence>
<dbReference type="FunFam" id="3.80.10.10:FF:000116">
    <property type="entry name" value="Leucine-rich repeat-containing protein 40"/>
    <property type="match status" value="1"/>
</dbReference>
<dbReference type="SUPFAM" id="SSF52058">
    <property type="entry name" value="L domain-like"/>
    <property type="match status" value="2"/>
</dbReference>
<feature type="domain" description="Disease resistance R13L4/SHOC-2-like LRR" evidence="4">
    <location>
        <begin position="107"/>
        <end position="229"/>
    </location>
</feature>
<keyword evidence="6" id="KW-1185">Reference proteome</keyword>
<protein>
    <recommendedName>
        <fullName evidence="4">Disease resistance R13L4/SHOC-2-like LRR domain-containing protein</fullName>
    </recommendedName>
</protein>
<dbReference type="PANTHER" id="PTHR48051:SF1">
    <property type="entry name" value="RAS SUPPRESSOR PROTEIN 1"/>
    <property type="match status" value="1"/>
</dbReference>
<keyword evidence="1" id="KW-0433">Leucine-rich repeat</keyword>
<accession>K3X9W3</accession>
<evidence type="ECO:0000256" key="2">
    <source>
        <dbReference type="ARBA" id="ARBA00022737"/>
    </source>
</evidence>
<evidence type="ECO:0000256" key="1">
    <source>
        <dbReference type="ARBA" id="ARBA00022614"/>
    </source>
</evidence>
<organism evidence="5 6">
    <name type="scientific">Globisporangium ultimum (strain ATCC 200006 / CBS 805.95 / DAOM BR144)</name>
    <name type="common">Pythium ultimum</name>
    <dbReference type="NCBI Taxonomy" id="431595"/>
    <lineage>
        <taxon>Eukaryota</taxon>
        <taxon>Sar</taxon>
        <taxon>Stramenopiles</taxon>
        <taxon>Oomycota</taxon>
        <taxon>Peronosporomycetes</taxon>
        <taxon>Pythiales</taxon>
        <taxon>Pythiaceae</taxon>
        <taxon>Globisporangium</taxon>
    </lineage>
</organism>
<feature type="region of interest" description="Disordered" evidence="3">
    <location>
        <begin position="654"/>
        <end position="698"/>
    </location>
</feature>
<dbReference type="Pfam" id="PF23598">
    <property type="entry name" value="LRR_14"/>
    <property type="match status" value="1"/>
</dbReference>
<feature type="compositionally biased region" description="Polar residues" evidence="3">
    <location>
        <begin position="671"/>
        <end position="681"/>
    </location>
</feature>
<feature type="compositionally biased region" description="Basic and acidic residues" evidence="3">
    <location>
        <begin position="714"/>
        <end position="724"/>
    </location>
</feature>
<dbReference type="PANTHER" id="PTHR48051">
    <property type="match status" value="1"/>
</dbReference>
<dbReference type="EMBL" id="GL376616">
    <property type="status" value="NOT_ANNOTATED_CDS"/>
    <property type="molecule type" value="Genomic_DNA"/>
</dbReference>
<dbReference type="Pfam" id="PF00560">
    <property type="entry name" value="LRR_1"/>
    <property type="match status" value="1"/>
</dbReference>
<reference evidence="5" key="3">
    <citation type="submission" date="2015-02" db="UniProtKB">
        <authorList>
            <consortium name="EnsemblProtists"/>
        </authorList>
    </citation>
    <scope>IDENTIFICATION</scope>
    <source>
        <strain evidence="5">DAOM BR144</strain>
    </source>
</reference>
<dbReference type="SMART" id="SM00364">
    <property type="entry name" value="LRR_BAC"/>
    <property type="match status" value="10"/>
</dbReference>
<dbReference type="EnsemblProtists" id="PYU1_T014012">
    <property type="protein sequence ID" value="PYU1_T014012"/>
    <property type="gene ID" value="PYU1_G013983"/>
</dbReference>
<dbReference type="InterPro" id="IPR001611">
    <property type="entry name" value="Leu-rich_rpt"/>
</dbReference>
<dbReference type="eggNOG" id="KOG0472">
    <property type="taxonomic scope" value="Eukaryota"/>
</dbReference>
<dbReference type="SMART" id="SM00365">
    <property type="entry name" value="LRR_SD22"/>
    <property type="match status" value="6"/>
</dbReference>
<dbReference type="InterPro" id="IPR003591">
    <property type="entry name" value="Leu-rich_rpt_typical-subtyp"/>
</dbReference>
<dbReference type="OMA" id="HNAIPSI"/>
<dbReference type="VEuPathDB" id="FungiDB:PYU1_G013983"/>
<reference evidence="6" key="1">
    <citation type="journal article" date="2010" name="Genome Biol.">
        <title>Genome sequence of the necrotrophic plant pathogen Pythium ultimum reveals original pathogenicity mechanisms and effector repertoire.</title>
        <authorList>
            <person name="Levesque C.A."/>
            <person name="Brouwer H."/>
            <person name="Cano L."/>
            <person name="Hamilton J.P."/>
            <person name="Holt C."/>
            <person name="Huitema E."/>
            <person name="Raffaele S."/>
            <person name="Robideau G.P."/>
            <person name="Thines M."/>
            <person name="Win J."/>
            <person name="Zerillo M.M."/>
            <person name="Beakes G.W."/>
            <person name="Boore J.L."/>
            <person name="Busam D."/>
            <person name="Dumas B."/>
            <person name="Ferriera S."/>
            <person name="Fuerstenberg S.I."/>
            <person name="Gachon C.M."/>
            <person name="Gaulin E."/>
            <person name="Govers F."/>
            <person name="Grenville-Briggs L."/>
            <person name="Horner N."/>
            <person name="Hostetler J."/>
            <person name="Jiang R.H."/>
            <person name="Johnson J."/>
            <person name="Krajaejun T."/>
            <person name="Lin H."/>
            <person name="Meijer H.J."/>
            <person name="Moore B."/>
            <person name="Morris P."/>
            <person name="Phuntmart V."/>
            <person name="Puiu D."/>
            <person name="Shetty J."/>
            <person name="Stajich J.E."/>
            <person name="Tripathy S."/>
            <person name="Wawra S."/>
            <person name="van West P."/>
            <person name="Whitty B.R."/>
            <person name="Coutinho P.M."/>
            <person name="Henrissat B."/>
            <person name="Martin F."/>
            <person name="Thomas P.D."/>
            <person name="Tyler B.M."/>
            <person name="De Vries R.P."/>
            <person name="Kamoun S."/>
            <person name="Yandell M."/>
            <person name="Tisserat N."/>
            <person name="Buell C.R."/>
        </authorList>
    </citation>
    <scope>NUCLEOTIDE SEQUENCE</scope>
    <source>
        <strain evidence="6">DAOM:BR144</strain>
    </source>
</reference>
<dbReference type="HOGENOM" id="CLU_000288_18_23_1"/>
<dbReference type="FunFam" id="3.80.10.10:FF:001164">
    <property type="entry name" value="GH01279p"/>
    <property type="match status" value="1"/>
</dbReference>
<dbReference type="Proteomes" id="UP000019132">
    <property type="component" value="Unassembled WGS sequence"/>
</dbReference>
<feature type="region of interest" description="Disordered" evidence="3">
    <location>
        <begin position="706"/>
        <end position="725"/>
    </location>
</feature>
<reference evidence="6" key="2">
    <citation type="submission" date="2010-04" db="EMBL/GenBank/DDBJ databases">
        <authorList>
            <person name="Buell R."/>
            <person name="Hamilton J."/>
            <person name="Hostetler J."/>
        </authorList>
    </citation>
    <scope>NUCLEOTIDE SEQUENCE [LARGE SCALE GENOMIC DNA]</scope>
    <source>
        <strain evidence="6">DAOM:BR144</strain>
    </source>
</reference>
<name>K3X9W3_GLOUD</name>
<dbReference type="PROSITE" id="PS51450">
    <property type="entry name" value="LRR"/>
    <property type="match status" value="2"/>
</dbReference>
<dbReference type="InterPro" id="IPR050216">
    <property type="entry name" value="LRR_domain-containing"/>
</dbReference>
<dbReference type="PRINTS" id="PR00019">
    <property type="entry name" value="LEURICHRPT"/>
</dbReference>
<dbReference type="InterPro" id="IPR032675">
    <property type="entry name" value="LRR_dom_sf"/>
</dbReference>
<dbReference type="AlphaFoldDB" id="K3X9W3"/>
<evidence type="ECO:0000313" key="6">
    <source>
        <dbReference type="Proteomes" id="UP000019132"/>
    </source>
</evidence>
<dbReference type="STRING" id="431595.K3X9W3"/>
<evidence type="ECO:0000256" key="3">
    <source>
        <dbReference type="SAM" id="MobiDB-lite"/>
    </source>
</evidence>
<keyword evidence="2" id="KW-0677">Repeat</keyword>
<proteinExistence type="predicted"/>
<evidence type="ECO:0000259" key="4">
    <source>
        <dbReference type="Pfam" id="PF23598"/>
    </source>
</evidence>
<dbReference type="GO" id="GO:0005737">
    <property type="term" value="C:cytoplasm"/>
    <property type="evidence" value="ECO:0007669"/>
    <property type="project" value="TreeGrafter"/>
</dbReference>
<sequence length="775" mass="85975">MRRQDVVLAPARDQKARAFREARRSGFLSLPARGLTEFPREVYHLEEHMDKDEKKWECVDLVKIDMSHNAIPSIAGDIAGLTTVTSMKLCQNVLTALPEGFFELTGLTYLDLSHNQLQQDLSESLGVLINLRELGLAANKLTSLPQSLGRLAQLEVLRIEENAITRLPESIGSLQKLHTLTAYSNQLTSLPASLSGLRNMQMLDLKKNRLESTFECLSTLQQLKFLDLRQNRLVIFPVLPVSAALDQVFIGYNVLSSIDEASVLCVKDSITVLDVRDNKLSELPANIACLYRLKTLDLSNNDLSDLPPGLGYLKHLNHIVIDGNPLRAIRRSILSAGCESLKKYLRTRGSPPVDVDVLAEEIDELQAYHNERNAAKAGNESMSVADASCEILFRDAASSGTLDFSEKGVAELPSTLRKQCNDGGYNFAATLLHLNLSKNRLTHLPTEIGLLTALLTLTVEDNRLQSVDASIASLQNLQLLRVRKNQLTQKAINDFLGDDPLLSHSLKELDLRNNALTQMPLGTRYLHSMETLLLSFNKIDSLDGFPWSELTKMSVVSISDNKLRSLGTIYHIPRLASLSFENNNLTNVPYELGLCPHLRAIYMNGNPQKTVRGGVIAKGSTEILMYLKNKLPPNTSLPPVPPVPKATLHLKRDNQAEEEAQARLKTPPTALVTSRPGNSKSAMYAASGPAAGGSQEDLRREEFVARSASTNAVQHKEVREDKDASQQMVNNLTKQIHRLELELENHALSAPKRYAMKKELAVLRSAKIREERKLA</sequence>
<dbReference type="Gene3D" id="3.80.10.10">
    <property type="entry name" value="Ribonuclease Inhibitor"/>
    <property type="match status" value="5"/>
</dbReference>
<dbReference type="SMART" id="SM00369">
    <property type="entry name" value="LRR_TYP"/>
    <property type="match status" value="14"/>
</dbReference>
<dbReference type="InParanoid" id="K3X9W3"/>